<dbReference type="PRINTS" id="PR00455">
    <property type="entry name" value="HTHTETR"/>
</dbReference>
<feature type="DNA-binding region" description="H-T-H motif" evidence="4">
    <location>
        <begin position="34"/>
        <end position="53"/>
    </location>
</feature>
<dbReference type="SUPFAM" id="SSF46689">
    <property type="entry name" value="Homeodomain-like"/>
    <property type="match status" value="1"/>
</dbReference>
<dbReference type="InterPro" id="IPR023772">
    <property type="entry name" value="DNA-bd_HTH_TetR-type_CS"/>
</dbReference>
<proteinExistence type="predicted"/>
<sequence length="195" mass="21233">MAEGVRERGKARRREAILRAAYKLFEERGFDATTVADVAEAAEVSPRTVTLYFPTKLDLATSRLEEFTGQLSRALAERDEGLSTLGALEAWLRQHLAESDETAELDMLWDRMIDRNPQLRAIANSRFTQVIQNGARIFAAERGADPDSFAPRMVAAASAAVVAEVCLNHPMQESIDSAIAFLVGGIAALPAGSLD</sequence>
<feature type="domain" description="HTH tetR-type" evidence="5">
    <location>
        <begin position="11"/>
        <end position="71"/>
    </location>
</feature>
<dbReference type="AlphaFoldDB" id="A0A918WBS3"/>
<keyword evidence="3" id="KW-0804">Transcription</keyword>
<dbReference type="InterPro" id="IPR001647">
    <property type="entry name" value="HTH_TetR"/>
</dbReference>
<dbReference type="RefSeq" id="WP_189979187.1">
    <property type="nucleotide sequence ID" value="NZ_BMUL01000010.1"/>
</dbReference>
<accession>A0A918WBS3</accession>
<evidence type="ECO:0000256" key="2">
    <source>
        <dbReference type="ARBA" id="ARBA00023125"/>
    </source>
</evidence>
<keyword evidence="2 4" id="KW-0238">DNA-binding</keyword>
<dbReference type="InterPro" id="IPR009057">
    <property type="entry name" value="Homeodomain-like_sf"/>
</dbReference>
<dbReference type="EMBL" id="BMUL01000010">
    <property type="protein sequence ID" value="GHA91881.1"/>
    <property type="molecule type" value="Genomic_DNA"/>
</dbReference>
<keyword evidence="7" id="KW-1185">Reference proteome</keyword>
<dbReference type="PANTHER" id="PTHR30055:SF234">
    <property type="entry name" value="HTH-TYPE TRANSCRIPTIONAL REGULATOR BETI"/>
    <property type="match status" value="1"/>
</dbReference>
<gene>
    <name evidence="6" type="ORF">GCM10010305_39400</name>
</gene>
<dbReference type="Pfam" id="PF17754">
    <property type="entry name" value="TetR_C_14"/>
    <property type="match status" value="1"/>
</dbReference>
<dbReference type="PROSITE" id="PS50977">
    <property type="entry name" value="HTH_TETR_2"/>
    <property type="match status" value="1"/>
</dbReference>
<keyword evidence="1" id="KW-0805">Transcription regulation</keyword>
<evidence type="ECO:0000256" key="4">
    <source>
        <dbReference type="PROSITE-ProRule" id="PRU00335"/>
    </source>
</evidence>
<reference evidence="6" key="1">
    <citation type="journal article" date="2014" name="Int. J. Syst. Evol. Microbiol.">
        <title>Complete genome sequence of Corynebacterium casei LMG S-19264T (=DSM 44701T), isolated from a smear-ripened cheese.</title>
        <authorList>
            <consortium name="US DOE Joint Genome Institute (JGI-PGF)"/>
            <person name="Walter F."/>
            <person name="Albersmeier A."/>
            <person name="Kalinowski J."/>
            <person name="Ruckert C."/>
        </authorList>
    </citation>
    <scope>NUCLEOTIDE SEQUENCE</scope>
    <source>
        <strain evidence="6">JCM 4518</strain>
    </source>
</reference>
<dbReference type="Proteomes" id="UP000644020">
    <property type="component" value="Unassembled WGS sequence"/>
</dbReference>
<evidence type="ECO:0000256" key="3">
    <source>
        <dbReference type="ARBA" id="ARBA00023163"/>
    </source>
</evidence>
<dbReference type="InterPro" id="IPR041347">
    <property type="entry name" value="MftR_C"/>
</dbReference>
<dbReference type="PROSITE" id="PS01081">
    <property type="entry name" value="HTH_TETR_1"/>
    <property type="match status" value="1"/>
</dbReference>
<evidence type="ECO:0000256" key="1">
    <source>
        <dbReference type="ARBA" id="ARBA00023015"/>
    </source>
</evidence>
<comment type="caution">
    <text evidence="6">The sequence shown here is derived from an EMBL/GenBank/DDBJ whole genome shotgun (WGS) entry which is preliminary data.</text>
</comment>
<protein>
    <recommendedName>
        <fullName evidence="5">HTH tetR-type domain-containing protein</fullName>
    </recommendedName>
</protein>
<dbReference type="GO" id="GO:0003700">
    <property type="term" value="F:DNA-binding transcription factor activity"/>
    <property type="evidence" value="ECO:0007669"/>
    <property type="project" value="TreeGrafter"/>
</dbReference>
<reference evidence="6" key="2">
    <citation type="submission" date="2020-09" db="EMBL/GenBank/DDBJ databases">
        <authorList>
            <person name="Sun Q."/>
            <person name="Ohkuma M."/>
        </authorList>
    </citation>
    <scope>NUCLEOTIDE SEQUENCE</scope>
    <source>
        <strain evidence="6">JCM 4518</strain>
    </source>
</reference>
<evidence type="ECO:0000259" key="5">
    <source>
        <dbReference type="PROSITE" id="PS50977"/>
    </source>
</evidence>
<dbReference type="Gene3D" id="1.10.357.10">
    <property type="entry name" value="Tetracycline Repressor, domain 2"/>
    <property type="match status" value="1"/>
</dbReference>
<organism evidence="6 7">
    <name type="scientific">Streptomyces termitum</name>
    <dbReference type="NCBI Taxonomy" id="67368"/>
    <lineage>
        <taxon>Bacteria</taxon>
        <taxon>Bacillati</taxon>
        <taxon>Actinomycetota</taxon>
        <taxon>Actinomycetes</taxon>
        <taxon>Kitasatosporales</taxon>
        <taxon>Streptomycetaceae</taxon>
        <taxon>Streptomyces</taxon>
    </lineage>
</organism>
<evidence type="ECO:0000313" key="7">
    <source>
        <dbReference type="Proteomes" id="UP000644020"/>
    </source>
</evidence>
<dbReference type="Pfam" id="PF00440">
    <property type="entry name" value="TetR_N"/>
    <property type="match status" value="1"/>
</dbReference>
<evidence type="ECO:0000313" key="6">
    <source>
        <dbReference type="EMBL" id="GHA91881.1"/>
    </source>
</evidence>
<dbReference type="PANTHER" id="PTHR30055">
    <property type="entry name" value="HTH-TYPE TRANSCRIPTIONAL REGULATOR RUTR"/>
    <property type="match status" value="1"/>
</dbReference>
<dbReference type="InterPro" id="IPR050109">
    <property type="entry name" value="HTH-type_TetR-like_transc_reg"/>
</dbReference>
<dbReference type="Gene3D" id="1.10.10.60">
    <property type="entry name" value="Homeodomain-like"/>
    <property type="match status" value="1"/>
</dbReference>
<dbReference type="GO" id="GO:0000976">
    <property type="term" value="F:transcription cis-regulatory region binding"/>
    <property type="evidence" value="ECO:0007669"/>
    <property type="project" value="TreeGrafter"/>
</dbReference>
<name>A0A918WBS3_9ACTN</name>